<comment type="caution">
    <text evidence="1">The sequence shown here is derived from an EMBL/GenBank/DDBJ whole genome shotgun (WGS) entry which is preliminary data.</text>
</comment>
<dbReference type="PATRIC" id="fig|1612624.7.peg.694"/>
<reference evidence="1 2" key="1">
    <citation type="journal article" date="2016" name="Syst. Appl. Microbiol.">
        <title>Pararhizobium polonicum sp. nov. isolated from tumors on stone fruit rootstocks.</title>
        <authorList>
            <person name="Pulawska J."/>
            <person name="Kuzmanovic N."/>
            <person name="Willems A."/>
            <person name="Pothier J.F."/>
        </authorList>
    </citation>
    <scope>NUCLEOTIDE SEQUENCE [LARGE SCALE GENOMIC DNA]</scope>
    <source>
        <strain evidence="1 2">F5.1</strain>
    </source>
</reference>
<proteinExistence type="predicted"/>
<accession>A0A1C7P689</accession>
<dbReference type="Pfam" id="PF08837">
    <property type="entry name" value="DUF1810"/>
    <property type="match status" value="1"/>
</dbReference>
<protein>
    <submittedName>
        <fullName evidence="1">Calpastatin</fullName>
    </submittedName>
</protein>
<evidence type="ECO:0000313" key="1">
    <source>
        <dbReference type="EMBL" id="OBZ96782.1"/>
    </source>
</evidence>
<dbReference type="Proteomes" id="UP000093111">
    <property type="component" value="Unassembled WGS sequence"/>
</dbReference>
<organism evidence="1 2">
    <name type="scientific">Pararhizobium polonicum</name>
    <dbReference type="NCBI Taxonomy" id="1612624"/>
    <lineage>
        <taxon>Bacteria</taxon>
        <taxon>Pseudomonadati</taxon>
        <taxon>Pseudomonadota</taxon>
        <taxon>Alphaproteobacteria</taxon>
        <taxon>Hyphomicrobiales</taxon>
        <taxon>Rhizobiaceae</taxon>
        <taxon>Rhizobium/Agrobacterium group</taxon>
        <taxon>Pararhizobium</taxon>
    </lineage>
</organism>
<name>A0A1C7P689_9HYPH</name>
<dbReference type="InterPro" id="IPR036287">
    <property type="entry name" value="Rv1873-like_sf"/>
</dbReference>
<dbReference type="InterPro" id="IPR014937">
    <property type="entry name" value="DUF1810"/>
</dbReference>
<sequence>MSDLYHLSRFVEAQEPVYETALRELEHGRKQSHWMWFIFPQITGLGHSLTAQRFAISSLEEARAYLAHPLLGGRLVQCTRTINAVRNRTALQIFGSPDDMKLRSSMTLFWQAARDPEPFWLAIERYFGSEADPRTLDILASASTGSNT</sequence>
<dbReference type="RefSeq" id="WP_068952542.1">
    <property type="nucleotide sequence ID" value="NZ_LGLV01000004.1"/>
</dbReference>
<dbReference type="Gene3D" id="1.25.40.380">
    <property type="entry name" value="Protein of unknown function DUF1810"/>
    <property type="match status" value="1"/>
</dbReference>
<dbReference type="OrthoDB" id="9801870at2"/>
<dbReference type="PIRSF" id="PIRSF008546">
    <property type="entry name" value="UCP008546"/>
    <property type="match status" value="1"/>
</dbReference>
<dbReference type="SUPFAM" id="SSF140736">
    <property type="entry name" value="Rv1873-like"/>
    <property type="match status" value="1"/>
</dbReference>
<dbReference type="AlphaFoldDB" id="A0A1C7P689"/>
<evidence type="ECO:0000313" key="2">
    <source>
        <dbReference type="Proteomes" id="UP000093111"/>
    </source>
</evidence>
<gene>
    <name evidence="1" type="ORF">ADU59_03335</name>
</gene>
<keyword evidence="2" id="KW-1185">Reference proteome</keyword>
<dbReference type="EMBL" id="LGLV01000004">
    <property type="protein sequence ID" value="OBZ96782.1"/>
    <property type="molecule type" value="Genomic_DNA"/>
</dbReference>